<evidence type="ECO:0000259" key="1">
    <source>
        <dbReference type="SMART" id="SM00859"/>
    </source>
</evidence>
<dbReference type="STRING" id="1111728.GCA_000427805_00396"/>
<reference evidence="3 5" key="3">
    <citation type="submission" date="2019-03" db="EMBL/GenBank/DDBJ databases">
        <authorList>
            <consortium name="Pathogen Informatics"/>
        </authorList>
    </citation>
    <scope>NUCLEOTIDE SEQUENCE [LARGE SCALE GENOMIC DNA]</scope>
    <source>
        <strain evidence="3 5">NCTC12282</strain>
    </source>
</reference>
<gene>
    <name evidence="2" type="ORF">CRN84_09285</name>
    <name evidence="3" type="ORF">NCTC12282_02747</name>
</gene>
<dbReference type="InterPro" id="IPR036291">
    <property type="entry name" value="NAD(P)-bd_dom_sf"/>
</dbReference>
<sequence length="217" mass="23740">MTTKVLLLGATGLVGSQLLAMLESDPRITHIYAPTRKPLLSASDKVINPVGSDVQILLDTLTEPVDAAFCCLGTTQKEAGSREAFRFADVVLPVHGGKTALRLGATRYLVVSAIAANAQSWVFYNKTKGTMEQSLIAQNWPYLALLRPSMLVGHRKKPRQLELVSAPFFRLLPGKWKGINSRDVAYVLWKLAFEPIAEAVTILESDQIRHKAAGNDS</sequence>
<dbReference type="GO" id="GO:0016620">
    <property type="term" value="F:oxidoreductase activity, acting on the aldehyde or oxo group of donors, NAD or NADP as acceptor"/>
    <property type="evidence" value="ECO:0007669"/>
    <property type="project" value="InterPro"/>
</dbReference>
<dbReference type="Proteomes" id="UP000373449">
    <property type="component" value="Unassembled WGS sequence"/>
</dbReference>
<dbReference type="InterPro" id="IPR000534">
    <property type="entry name" value="Semialdehyde_DH_NAD-bd"/>
</dbReference>
<dbReference type="EMBL" id="PDDX01000001">
    <property type="protein sequence ID" value="PHI29508.1"/>
    <property type="molecule type" value="Genomic_DNA"/>
</dbReference>
<dbReference type="GO" id="GO:0051287">
    <property type="term" value="F:NAD binding"/>
    <property type="evidence" value="ECO:0007669"/>
    <property type="project" value="InterPro"/>
</dbReference>
<dbReference type="PANTHER" id="PTHR14097">
    <property type="entry name" value="OXIDOREDUCTASE HTATIP2"/>
    <property type="match status" value="1"/>
</dbReference>
<dbReference type="SUPFAM" id="SSF51735">
    <property type="entry name" value="NAD(P)-binding Rossmann-fold domains"/>
    <property type="match status" value="1"/>
</dbReference>
<keyword evidence="4" id="KW-1185">Reference proteome</keyword>
<feature type="domain" description="Semialdehyde dehydrogenase NAD-binding" evidence="1">
    <location>
        <begin position="4"/>
        <end position="102"/>
    </location>
</feature>
<evidence type="ECO:0000313" key="3">
    <source>
        <dbReference type="EMBL" id="VFS47807.1"/>
    </source>
</evidence>
<reference evidence="4" key="2">
    <citation type="submission" date="2017-09" db="EMBL/GenBank/DDBJ databases">
        <title>FDA dAtabase for Regulatory Grade micrObial Sequences (FDA-ARGOS): Supporting development and validation of Infectious Disease Dx tests.</title>
        <authorList>
            <person name="Minogue T."/>
            <person name="Wolcott M."/>
            <person name="Wasieloski L."/>
            <person name="Aguilar W."/>
            <person name="Moore D."/>
            <person name="Tallon L."/>
            <person name="Sadzewicz L."/>
            <person name="Ott S."/>
            <person name="Zhao X."/>
            <person name="Nagaraj S."/>
            <person name="Vavikolanu K."/>
            <person name="Aluvathingal J."/>
            <person name="Nadendla S."/>
            <person name="Sichtig H."/>
        </authorList>
    </citation>
    <scope>NUCLEOTIDE SEQUENCE [LARGE SCALE GENOMIC DNA]</scope>
    <source>
        <strain evidence="4">FDAARGOS_387</strain>
    </source>
</reference>
<dbReference type="Gene3D" id="3.40.50.720">
    <property type="entry name" value="NAD(P)-binding Rossmann-like Domain"/>
    <property type="match status" value="1"/>
</dbReference>
<reference evidence="2" key="1">
    <citation type="submission" date="2017-09" db="EMBL/GenBank/DDBJ databases">
        <title>FDA dAtabase for Regulatory Grade micrObial Sequences (FDA-ARGOS): Supporting development and validation of Infectious Disease Dx tests.</title>
        <authorList>
            <person name="Minogue T."/>
            <person name="Wolcott M."/>
            <person name="Wasieloski L."/>
            <person name="Aguilar W."/>
            <person name="Moore D."/>
            <person name="Tallon L.J."/>
            <person name="Sadzewicz L."/>
            <person name="Ott S."/>
            <person name="Zhao X."/>
            <person name="Nagaraj S."/>
            <person name="Vavikolanu K."/>
            <person name="Aluvathingal J."/>
            <person name="Nadendla S."/>
            <person name="Sichtig H."/>
        </authorList>
    </citation>
    <scope>NUCLEOTIDE SEQUENCE</scope>
    <source>
        <strain evidence="2">FDAARGOS_387</strain>
    </source>
</reference>
<dbReference type="SMART" id="SM00859">
    <property type="entry name" value="Semialdhyde_dh"/>
    <property type="match status" value="1"/>
</dbReference>
<protein>
    <submittedName>
        <fullName evidence="3">Semialdehyde dehydrogenase, NAD binding domain</fullName>
    </submittedName>
</protein>
<accession>A0A2C6DGT7</accession>
<dbReference type="AlphaFoldDB" id="A0A2C6DGT7"/>
<dbReference type="Proteomes" id="UP000224974">
    <property type="component" value="Unassembled WGS sequence"/>
</dbReference>
<dbReference type="OrthoDB" id="9798632at2"/>
<dbReference type="PANTHER" id="PTHR14097:SF7">
    <property type="entry name" value="OXIDOREDUCTASE HTATIP2"/>
    <property type="match status" value="1"/>
</dbReference>
<organism evidence="2 4">
    <name type="scientific">Budvicia aquatica</name>
    <dbReference type="NCBI Taxonomy" id="82979"/>
    <lineage>
        <taxon>Bacteria</taxon>
        <taxon>Pseudomonadati</taxon>
        <taxon>Pseudomonadota</taxon>
        <taxon>Gammaproteobacteria</taxon>
        <taxon>Enterobacterales</taxon>
        <taxon>Budviciaceae</taxon>
        <taxon>Budvicia</taxon>
    </lineage>
</organism>
<evidence type="ECO:0000313" key="2">
    <source>
        <dbReference type="EMBL" id="PHI29508.1"/>
    </source>
</evidence>
<name>A0A2C6DGT7_9GAMM</name>
<dbReference type="EMBL" id="CAADJA010000002">
    <property type="protein sequence ID" value="VFS47807.1"/>
    <property type="molecule type" value="Genomic_DNA"/>
</dbReference>
<dbReference type="RefSeq" id="WP_036014768.1">
    <property type="nucleotide sequence ID" value="NZ_CAADJA010000002.1"/>
</dbReference>
<proteinExistence type="predicted"/>
<evidence type="ECO:0000313" key="4">
    <source>
        <dbReference type="Proteomes" id="UP000224974"/>
    </source>
</evidence>
<evidence type="ECO:0000313" key="5">
    <source>
        <dbReference type="Proteomes" id="UP000373449"/>
    </source>
</evidence>